<name>A0ACD5ZTF6_AVESA</name>
<evidence type="ECO:0000313" key="2">
    <source>
        <dbReference type="Proteomes" id="UP001732700"/>
    </source>
</evidence>
<protein>
    <submittedName>
        <fullName evidence="1">Uncharacterized protein</fullName>
    </submittedName>
</protein>
<organism evidence="1 2">
    <name type="scientific">Avena sativa</name>
    <name type="common">Oat</name>
    <dbReference type="NCBI Taxonomy" id="4498"/>
    <lineage>
        <taxon>Eukaryota</taxon>
        <taxon>Viridiplantae</taxon>
        <taxon>Streptophyta</taxon>
        <taxon>Embryophyta</taxon>
        <taxon>Tracheophyta</taxon>
        <taxon>Spermatophyta</taxon>
        <taxon>Magnoliopsida</taxon>
        <taxon>Liliopsida</taxon>
        <taxon>Poales</taxon>
        <taxon>Poaceae</taxon>
        <taxon>BOP clade</taxon>
        <taxon>Pooideae</taxon>
        <taxon>Poodae</taxon>
        <taxon>Poeae</taxon>
        <taxon>Poeae Chloroplast Group 1 (Aveneae type)</taxon>
        <taxon>Aveninae</taxon>
        <taxon>Avena</taxon>
    </lineage>
</organism>
<accession>A0ACD5ZTF6</accession>
<reference evidence="1" key="1">
    <citation type="submission" date="2021-05" db="EMBL/GenBank/DDBJ databases">
        <authorList>
            <person name="Scholz U."/>
            <person name="Mascher M."/>
            <person name="Fiebig A."/>
        </authorList>
    </citation>
    <scope>NUCLEOTIDE SEQUENCE [LARGE SCALE GENOMIC DNA]</scope>
</reference>
<proteinExistence type="predicted"/>
<sequence length="887" mass="99941">MQVSGPIRLQAAQVKLGSKVSISSATDHIVPQDDDDAISVAISESRLLKQKFELAVGKPFTLSWTMAAAMSNEPQLIGRDREKREITQIIASDGEHRQVISVCGVGGLGKTTLVRSVYQSQDLSGLFHKHAWVTVVHPFDSKEFFRSLVLQLHADYSEKEETNVFSMLRGATQKNLAIMGTEELIQESIRLLKGHKYLIVLDDILSMAECNLILPFLPEDKNASRIIVTTREEIVAEHHSREYKLRLLEDQAAVDLFKNKVFKDQAKTFHLNPEMIKEGNLIIKKCGGLPLAIATIGSFLSTRPKIPSEWRNLNDHISAELENNPSFEKIRSYLASSYEGLPYHVKPCFLYMSIFPEGRSVRRGRLVKRWIAEGYSREMRGLTADEVGDKQFSDLINRCMIQSSSTVTSASGNKIDLYQANNLMREISVSKSEEENFVFVLEENCIMHSRDKIRHLVVSSSWSRENRNALESMMDVSHTRSLTVFGEWRSFLLSKKMRLLRVLDLEGTSGLQDHDLVPIGKLRHLKYLSLRGTVGVFNLPGSFGNLCNLETLDIRDTFVTKLPANIVKLERLKYLRAGLIPDDETDSCAEVGEFFRKCRSVMHIRRNGSNDEADNMFVGSFSQLIGVVFDLAVRGLDPYGAKVPKGIGKLTALQTLGVVNVARGNAMPRELKKLTQLRKLGVSGINKKNCKDVCSAIADHGHLLSLSMRAEGEHGLEGCLDDLSTPPNNLQRLKLYGNLVTLPSWIEQLQNLAKLTLRSTRLELDFTLQVLGELPHLAILRLREKSCNVEELSFHFHREAFTSLTVLELENLCYLKSMKFQEAATPKLELLQVHCCQHLDNFGLFGLNTLQSLREVSFQGSYSSTFKNDLQQQLAKNRNKPSLKIQD</sequence>
<dbReference type="EnsemblPlants" id="AVESA.00010b.r2.7AG1220590.1">
    <property type="protein sequence ID" value="AVESA.00010b.r2.7AG1220590.1.CDS"/>
    <property type="gene ID" value="AVESA.00010b.r2.7AG1220590"/>
</dbReference>
<reference evidence="1" key="2">
    <citation type="submission" date="2025-09" db="UniProtKB">
        <authorList>
            <consortium name="EnsemblPlants"/>
        </authorList>
    </citation>
    <scope>IDENTIFICATION</scope>
</reference>
<keyword evidence="2" id="KW-1185">Reference proteome</keyword>
<dbReference type="Proteomes" id="UP001732700">
    <property type="component" value="Chromosome 7A"/>
</dbReference>
<evidence type="ECO:0000313" key="1">
    <source>
        <dbReference type="EnsemblPlants" id="AVESA.00010b.r2.7AG1220590.1.CDS"/>
    </source>
</evidence>